<dbReference type="GO" id="GO:0008395">
    <property type="term" value="F:steroid hydroxylase activity"/>
    <property type="evidence" value="ECO:0007669"/>
    <property type="project" value="TreeGrafter"/>
</dbReference>
<evidence type="ECO:0000256" key="2">
    <source>
        <dbReference type="ARBA" id="ARBA00022617"/>
    </source>
</evidence>
<dbReference type="InterPro" id="IPR002397">
    <property type="entry name" value="Cyt_P450_B"/>
</dbReference>
<dbReference type="GO" id="GO:0005506">
    <property type="term" value="F:iron ion binding"/>
    <property type="evidence" value="ECO:0007669"/>
    <property type="project" value="InterPro"/>
</dbReference>
<dbReference type="GO" id="GO:0006707">
    <property type="term" value="P:cholesterol catabolic process"/>
    <property type="evidence" value="ECO:0007669"/>
    <property type="project" value="TreeGrafter"/>
</dbReference>
<dbReference type="PRINTS" id="PR00385">
    <property type="entry name" value="P450"/>
</dbReference>
<sequence length="407" mass="45850">MPLNDSTVSLTDKEFYFDDPFPTYREMRTSAPVYWHAGAECWVLTRYQDIEAVSKNAQTYSVGSGLLLSDLLKKHDYLSRMFPDGVETVSLADPPRHTLLRRVMNWAFARSRVDSFAPTVRDLTARCLDAVAAKGEAEVVHEVSVPVTAGVVRAFIDCEDMTIDQVLQWSDAVFRMGSDISLDEMQKTVASIQPMFEYFIAKAEERRANPKDDFIGHLVSYELDGATLSSLMVETYLQTVMVAGNETTRNAFTATIRLFAEHPEQYQRLRDNPDLVNSAVEEILRFHSPVLGFVRTATEDTQLGETRIARGEHVYMLYGAANRDPDVFEDPETFDIARFLDTQKTHLAFGRGPHICIGMAVARLELRTLLEELIARFSGFELLGKPERPDTLLGNGYTALNAKFHLG</sequence>
<dbReference type="SUPFAM" id="SSF48264">
    <property type="entry name" value="Cytochrome P450"/>
    <property type="match status" value="1"/>
</dbReference>
<dbReference type="InterPro" id="IPR001128">
    <property type="entry name" value="Cyt_P450"/>
</dbReference>
<dbReference type="InterPro" id="IPR017972">
    <property type="entry name" value="Cyt_P450_CS"/>
</dbReference>
<evidence type="ECO:0000256" key="4">
    <source>
        <dbReference type="ARBA" id="ARBA00023002"/>
    </source>
</evidence>
<dbReference type="GO" id="GO:0036199">
    <property type="term" value="F:cholest-4-en-3-one 26-monooxygenase activity"/>
    <property type="evidence" value="ECO:0007669"/>
    <property type="project" value="TreeGrafter"/>
</dbReference>
<comment type="caution">
    <text evidence="9">The sequence shown here is derived from an EMBL/GenBank/DDBJ whole genome shotgun (WGS) entry which is preliminary data.</text>
</comment>
<dbReference type="InterPro" id="IPR036396">
    <property type="entry name" value="Cyt_P450_sf"/>
</dbReference>
<keyword evidence="5 8" id="KW-0408">Iron</keyword>
<dbReference type="Gene3D" id="1.10.630.10">
    <property type="entry name" value="Cytochrome P450"/>
    <property type="match status" value="1"/>
</dbReference>
<accession>A0A059FU30</accession>
<keyword evidence="2 8" id="KW-0349">Heme</keyword>
<dbReference type="GO" id="GO:0020037">
    <property type="term" value="F:heme binding"/>
    <property type="evidence" value="ECO:0007669"/>
    <property type="project" value="InterPro"/>
</dbReference>
<evidence type="ECO:0000256" key="1">
    <source>
        <dbReference type="ARBA" id="ARBA00010617"/>
    </source>
</evidence>
<keyword evidence="3 8" id="KW-0479">Metal-binding</keyword>
<evidence type="ECO:0000313" key="10">
    <source>
        <dbReference type="Proteomes" id="UP000025171"/>
    </source>
</evidence>
<comment type="function">
    <text evidence="7">Cytochromes P450 are a group of heme-thiolate monooxygenases. They oxidize a variety of structurally unrelated compounds, including steroids, fatty acids, and xenobiotics.</text>
</comment>
<dbReference type="PANTHER" id="PTHR46696">
    <property type="entry name" value="P450, PUTATIVE (EUROFUNG)-RELATED"/>
    <property type="match status" value="1"/>
</dbReference>
<dbReference type="PANTHER" id="PTHR46696:SF4">
    <property type="entry name" value="BIOTIN BIOSYNTHESIS CYTOCHROME P450"/>
    <property type="match status" value="1"/>
</dbReference>
<dbReference type="eggNOG" id="COG2124">
    <property type="taxonomic scope" value="Bacteria"/>
</dbReference>
<gene>
    <name evidence="9" type="ORF">HJO_02510</name>
</gene>
<evidence type="ECO:0000256" key="5">
    <source>
        <dbReference type="ARBA" id="ARBA00023004"/>
    </source>
</evidence>
<protein>
    <submittedName>
        <fullName evidence="9">Cytochrome P450</fullName>
    </submittedName>
</protein>
<keyword evidence="4 8" id="KW-0560">Oxidoreductase</keyword>
<keyword evidence="10" id="KW-1185">Reference proteome</keyword>
<dbReference type="Pfam" id="PF00067">
    <property type="entry name" value="p450"/>
    <property type="match status" value="1"/>
</dbReference>
<dbReference type="AlphaFoldDB" id="A0A059FU30"/>
<evidence type="ECO:0000256" key="7">
    <source>
        <dbReference type="ARBA" id="ARBA00043906"/>
    </source>
</evidence>
<keyword evidence="6 8" id="KW-0503">Monooxygenase</keyword>
<dbReference type="PROSITE" id="PS00086">
    <property type="entry name" value="CYTOCHROME_P450"/>
    <property type="match status" value="1"/>
</dbReference>
<dbReference type="STRING" id="1280950.HJO_02510"/>
<dbReference type="OrthoDB" id="9801155at2"/>
<dbReference type="PATRIC" id="fig|1280950.3.peg.513"/>
<comment type="similarity">
    <text evidence="1 8">Belongs to the cytochrome P450 family.</text>
</comment>
<dbReference type="RefSeq" id="WP_084141359.1">
    <property type="nucleotide sequence ID" value="NZ_ARYK01000001.1"/>
</dbReference>
<reference evidence="9 10" key="1">
    <citation type="journal article" date="2014" name="Antonie Van Leeuwenhoek">
        <title>Hyphomonas beringensis sp. nov. and Hyphomonas chukchiensis sp. nov., isolated from surface seawater of the Bering Sea and Chukchi Sea.</title>
        <authorList>
            <person name="Li C."/>
            <person name="Lai Q."/>
            <person name="Li G."/>
            <person name="Dong C."/>
            <person name="Wang J."/>
            <person name="Liao Y."/>
            <person name="Shao Z."/>
        </authorList>
    </citation>
    <scope>NUCLEOTIDE SEQUENCE [LARGE SCALE GENOMIC DNA]</scope>
    <source>
        <strain evidence="9 10">MHS-2</strain>
    </source>
</reference>
<name>A0A059FU30_9PROT</name>
<organism evidence="9 10">
    <name type="scientific">Hyphomonas johnsonii MHS-2</name>
    <dbReference type="NCBI Taxonomy" id="1280950"/>
    <lineage>
        <taxon>Bacteria</taxon>
        <taxon>Pseudomonadati</taxon>
        <taxon>Pseudomonadota</taxon>
        <taxon>Alphaproteobacteria</taxon>
        <taxon>Hyphomonadales</taxon>
        <taxon>Hyphomonadaceae</taxon>
        <taxon>Hyphomonas</taxon>
    </lineage>
</organism>
<dbReference type="PRINTS" id="PR00359">
    <property type="entry name" value="BP450"/>
</dbReference>
<evidence type="ECO:0000313" key="9">
    <source>
        <dbReference type="EMBL" id="KCZ94210.1"/>
    </source>
</evidence>
<proteinExistence type="inferred from homology"/>
<evidence type="ECO:0000256" key="6">
    <source>
        <dbReference type="ARBA" id="ARBA00023033"/>
    </source>
</evidence>
<evidence type="ECO:0000256" key="3">
    <source>
        <dbReference type="ARBA" id="ARBA00022723"/>
    </source>
</evidence>
<evidence type="ECO:0000256" key="8">
    <source>
        <dbReference type="RuleBase" id="RU000461"/>
    </source>
</evidence>
<dbReference type="Proteomes" id="UP000025171">
    <property type="component" value="Unassembled WGS sequence"/>
</dbReference>
<dbReference type="FunFam" id="1.10.630.10:FF:000018">
    <property type="entry name" value="Cytochrome P450 monooxygenase"/>
    <property type="match status" value="1"/>
</dbReference>
<dbReference type="EMBL" id="ARYK01000001">
    <property type="protein sequence ID" value="KCZ94210.1"/>
    <property type="molecule type" value="Genomic_DNA"/>
</dbReference>